<gene>
    <name evidence="2" type="ORF">KMW28_25300</name>
</gene>
<accession>A0AAX1N9S4</accession>
<reference evidence="2 3" key="1">
    <citation type="submission" date="2021-05" db="EMBL/GenBank/DDBJ databases">
        <title>Comparative genomic studies on the polysaccharide-degrading batcterial strains of the Flammeovirga genus.</title>
        <authorList>
            <person name="Zewei F."/>
            <person name="Zheng Z."/>
            <person name="Yu L."/>
            <person name="Ruyue G."/>
            <person name="Yanhong M."/>
            <person name="Yuanyuan C."/>
            <person name="Jingyan G."/>
            <person name="Wenjun H."/>
        </authorList>
    </citation>
    <scope>NUCLEOTIDE SEQUENCE [LARGE SCALE GENOMIC DNA]</scope>
    <source>
        <strain evidence="2 3">NBRC:100898</strain>
    </source>
</reference>
<dbReference type="KEGG" id="fya:KMW28_25300"/>
<name>A0AAX1N9S4_9BACT</name>
<keyword evidence="3" id="KW-1185">Reference proteome</keyword>
<proteinExistence type="predicted"/>
<feature type="signal peptide" evidence="1">
    <location>
        <begin position="1"/>
        <end position="22"/>
    </location>
</feature>
<dbReference type="Proteomes" id="UP000678679">
    <property type="component" value="Chromosome 2"/>
</dbReference>
<sequence>MKTIFKQLLVILSFVTLNTIHAQSRPSWHSDDLAITFTKVTDNLYWSNSLIKGSVKYHLEVDLNKSIPRYTLVTEPHHDQETVSKVIQYHLRNNGTVNKYDVQEKHEVGEKEYKMYFLVKKKTFEKDKAVMK</sequence>
<evidence type="ECO:0000313" key="3">
    <source>
        <dbReference type="Proteomes" id="UP000678679"/>
    </source>
</evidence>
<feature type="chain" id="PRO_5043735145" evidence="1">
    <location>
        <begin position="23"/>
        <end position="132"/>
    </location>
</feature>
<dbReference type="AlphaFoldDB" id="A0AAX1N9S4"/>
<dbReference type="EMBL" id="CP076133">
    <property type="protein sequence ID" value="QWG04212.1"/>
    <property type="molecule type" value="Genomic_DNA"/>
</dbReference>
<keyword evidence="1" id="KW-0732">Signal</keyword>
<dbReference type="RefSeq" id="WP_169663700.1">
    <property type="nucleotide sequence ID" value="NZ_CP076133.1"/>
</dbReference>
<organism evidence="2 3">
    <name type="scientific">Flammeovirga yaeyamensis</name>
    <dbReference type="NCBI Taxonomy" id="367791"/>
    <lineage>
        <taxon>Bacteria</taxon>
        <taxon>Pseudomonadati</taxon>
        <taxon>Bacteroidota</taxon>
        <taxon>Cytophagia</taxon>
        <taxon>Cytophagales</taxon>
        <taxon>Flammeovirgaceae</taxon>
        <taxon>Flammeovirga</taxon>
    </lineage>
</organism>
<evidence type="ECO:0000313" key="2">
    <source>
        <dbReference type="EMBL" id="QWG04212.1"/>
    </source>
</evidence>
<protein>
    <submittedName>
        <fullName evidence="2">Uncharacterized protein</fullName>
    </submittedName>
</protein>
<evidence type="ECO:0000256" key="1">
    <source>
        <dbReference type="SAM" id="SignalP"/>
    </source>
</evidence>